<gene>
    <name evidence="1" type="primary">npr3</name>
    <name evidence="1" type="ORF">H2198_003890</name>
</gene>
<evidence type="ECO:0000313" key="2">
    <source>
        <dbReference type="Proteomes" id="UP001172386"/>
    </source>
</evidence>
<comment type="caution">
    <text evidence="1">The sequence shown here is derived from an EMBL/GenBank/DDBJ whole genome shotgun (WGS) entry which is preliminary data.</text>
</comment>
<dbReference type="EMBL" id="JAPDRQ010000054">
    <property type="protein sequence ID" value="KAJ9658185.1"/>
    <property type="molecule type" value="Genomic_DNA"/>
</dbReference>
<sequence length="698" mass="78693">MSSTISVPDPCLLAILLVCQTREGSGPELVYHWPPDPLTYSNPSKRSDWDATTDDYDSSSDSEDYSSDNDDDDFGPVSRNKLDVSVHGPGSKLGRIASTKSDHEDSKTKDSTLLGLDEDGLVALLAPDRSWHKRKFELSINDLTFVGRPVFAKHDGLWRKRKRAKAAKPPAETSDVDTTTEDEDGTQQTPNQDQSSKSQLMMFHVVFVMNPPPLDHSYRVKEMYDNVIKKFSRALQWVQVHNEYVWKQAESLHSRRRQLLAASTHSRKAVMKDLLESSSLAKALMSVFNAISTSRIASVSLGQNVSMSLQIPPVTSTSYLPSLTEPPIPPGLWLTTATETPSSSEDLKKQTSSSTLELAKSYTLLLKSPPHRIAKDVQVAGGPLASHLPKFVAALRPTKSFFKLTNTAQMSLPDVQLLARHLIYWRRAIAIPPLHQRDTYIVSPNADFRKLREACRSYEAQFPSSLPSLPRLLNLLSGIPRPFMTLIPSHDHKDIYMLVLAWLMRNGWVTQLRTFAYVRIDTEVKQRSKEKEREMRASIAQDAKIDGANDIKKDDASSNEPNGTERPSFVSRQSSDGRQSLKNGRMINDKGATLIMSPPKASPEESRWLNYLHNSTLRDDDHHFSSLSNEEREEIHRYWPNLTKYFDGSTALESVPIKENLKRKLVWSLYGKLGLDFDRGVEDSKGMNNSIIVTIRHW</sequence>
<reference evidence="1" key="1">
    <citation type="submission" date="2022-10" db="EMBL/GenBank/DDBJ databases">
        <title>Culturing micro-colonial fungi from biological soil crusts in the Mojave desert and describing Neophaeococcomyces mojavensis, and introducing the new genera and species Taxawa tesnikishii.</title>
        <authorList>
            <person name="Kurbessoian T."/>
            <person name="Stajich J.E."/>
        </authorList>
    </citation>
    <scope>NUCLEOTIDE SEQUENCE</scope>
    <source>
        <strain evidence="1">JES_112</strain>
    </source>
</reference>
<name>A0ACC3AA85_9EURO</name>
<keyword evidence="2" id="KW-1185">Reference proteome</keyword>
<protein>
    <submittedName>
        <fullName evidence="1">Nitrogen permease regulator 3</fullName>
    </submittedName>
</protein>
<accession>A0ACC3AA85</accession>
<evidence type="ECO:0000313" key="1">
    <source>
        <dbReference type="EMBL" id="KAJ9658185.1"/>
    </source>
</evidence>
<dbReference type="Proteomes" id="UP001172386">
    <property type="component" value="Unassembled WGS sequence"/>
</dbReference>
<organism evidence="1 2">
    <name type="scientific">Neophaeococcomyces mojaviensis</name>
    <dbReference type="NCBI Taxonomy" id="3383035"/>
    <lineage>
        <taxon>Eukaryota</taxon>
        <taxon>Fungi</taxon>
        <taxon>Dikarya</taxon>
        <taxon>Ascomycota</taxon>
        <taxon>Pezizomycotina</taxon>
        <taxon>Eurotiomycetes</taxon>
        <taxon>Chaetothyriomycetidae</taxon>
        <taxon>Chaetothyriales</taxon>
        <taxon>Chaetothyriales incertae sedis</taxon>
        <taxon>Neophaeococcomyces</taxon>
    </lineage>
</organism>
<proteinExistence type="predicted"/>